<dbReference type="AlphaFoldDB" id="A0A7Y1PZP1"/>
<reference evidence="2 3" key="1">
    <citation type="journal article" date="2020" name="Front. Microbiol.">
        <title>Genetic Organization of the aprX-lipA2 Operon Affects the Proteolytic Potential of Pseudomonas Species in Milk.</title>
        <authorList>
            <person name="Maier C."/>
            <person name="Huptas C."/>
            <person name="von Neubeck M."/>
            <person name="Scherer S."/>
            <person name="Wenning M."/>
            <person name="Lucking G."/>
        </authorList>
    </citation>
    <scope>NUCLEOTIDE SEQUENCE [LARGE SCALE GENOMIC DNA]</scope>
    <source>
        <strain evidence="2 3">WS 4997</strain>
    </source>
</reference>
<evidence type="ECO:0000256" key="1">
    <source>
        <dbReference type="SAM" id="SignalP"/>
    </source>
</evidence>
<dbReference type="InterPro" id="IPR021733">
    <property type="entry name" value="DUF3304"/>
</dbReference>
<protein>
    <submittedName>
        <fullName evidence="2">DUF3304 domain-containing protein</fullName>
    </submittedName>
</protein>
<dbReference type="RefSeq" id="WP_169855874.1">
    <property type="nucleotide sequence ID" value="NZ_JAAQYK010000005.1"/>
</dbReference>
<keyword evidence="1" id="KW-0732">Signal</keyword>
<feature type="signal peptide" evidence="1">
    <location>
        <begin position="1"/>
        <end position="24"/>
    </location>
</feature>
<sequence length="165" mass="18414">MSVFKGLKLSLFVLVISLLSACNAEEPDKGPATAKISAYNHTADYIHEFYINDTWGGNSRAYGGGGKFVCCIGYPREWRPDLTATVRWSASASKPNKYEGETWHEKVVPIEYYDKLGSLNVHFLPGNKVRLLIWNGLAGSKGYRGPDAPEKPADWPKTIYLEDLK</sequence>
<evidence type="ECO:0000313" key="3">
    <source>
        <dbReference type="Proteomes" id="UP000583279"/>
    </source>
</evidence>
<evidence type="ECO:0000313" key="2">
    <source>
        <dbReference type="EMBL" id="NNA45411.1"/>
    </source>
</evidence>
<dbReference type="PROSITE" id="PS51257">
    <property type="entry name" value="PROKAR_LIPOPROTEIN"/>
    <property type="match status" value="1"/>
</dbReference>
<proteinExistence type="predicted"/>
<gene>
    <name evidence="2" type="ORF">HBO18_14885</name>
</gene>
<dbReference type="Pfam" id="PF11745">
    <property type="entry name" value="DUF3304"/>
    <property type="match status" value="1"/>
</dbReference>
<accession>A0A7Y1PZP1</accession>
<dbReference type="EMBL" id="JAAQYK010000005">
    <property type="protein sequence ID" value="NNA45411.1"/>
    <property type="molecule type" value="Genomic_DNA"/>
</dbReference>
<organism evidence="2 3">
    <name type="scientific">Pseudomonas lactis</name>
    <dbReference type="NCBI Taxonomy" id="1615674"/>
    <lineage>
        <taxon>Bacteria</taxon>
        <taxon>Pseudomonadati</taxon>
        <taxon>Pseudomonadota</taxon>
        <taxon>Gammaproteobacteria</taxon>
        <taxon>Pseudomonadales</taxon>
        <taxon>Pseudomonadaceae</taxon>
        <taxon>Pseudomonas</taxon>
    </lineage>
</organism>
<comment type="caution">
    <text evidence="2">The sequence shown here is derived from an EMBL/GenBank/DDBJ whole genome shotgun (WGS) entry which is preliminary data.</text>
</comment>
<name>A0A7Y1PZP1_9PSED</name>
<feature type="chain" id="PRO_5030813469" evidence="1">
    <location>
        <begin position="25"/>
        <end position="165"/>
    </location>
</feature>
<dbReference type="Proteomes" id="UP000583279">
    <property type="component" value="Unassembled WGS sequence"/>
</dbReference>